<gene>
    <name evidence="2" type="ORF">PHYPSEUDO_012872</name>
</gene>
<keyword evidence="3" id="KW-1185">Reference proteome</keyword>
<feature type="region of interest" description="Disordered" evidence="1">
    <location>
        <begin position="117"/>
        <end position="136"/>
    </location>
</feature>
<dbReference type="Proteomes" id="UP000694044">
    <property type="component" value="Unassembled WGS sequence"/>
</dbReference>
<dbReference type="EMBL" id="JAGDFM010000638">
    <property type="protein sequence ID" value="KAG7376695.1"/>
    <property type="molecule type" value="Genomic_DNA"/>
</dbReference>
<evidence type="ECO:0000313" key="3">
    <source>
        <dbReference type="Proteomes" id="UP000694044"/>
    </source>
</evidence>
<dbReference type="AlphaFoldDB" id="A0A8T1V6R1"/>
<dbReference type="OrthoDB" id="127683at2759"/>
<feature type="region of interest" description="Disordered" evidence="1">
    <location>
        <begin position="68"/>
        <end position="88"/>
    </location>
</feature>
<accession>A0A8T1V6R1</accession>
<evidence type="ECO:0000256" key="1">
    <source>
        <dbReference type="SAM" id="MobiDB-lite"/>
    </source>
</evidence>
<organism evidence="2 3">
    <name type="scientific">Phytophthora pseudosyringae</name>
    <dbReference type="NCBI Taxonomy" id="221518"/>
    <lineage>
        <taxon>Eukaryota</taxon>
        <taxon>Sar</taxon>
        <taxon>Stramenopiles</taxon>
        <taxon>Oomycota</taxon>
        <taxon>Peronosporomycetes</taxon>
        <taxon>Peronosporales</taxon>
        <taxon>Peronosporaceae</taxon>
        <taxon>Phytophthora</taxon>
    </lineage>
</organism>
<protein>
    <submittedName>
        <fullName evidence="2">Uncharacterized protein</fullName>
    </submittedName>
</protein>
<comment type="caution">
    <text evidence="2">The sequence shown here is derived from an EMBL/GenBank/DDBJ whole genome shotgun (WGS) entry which is preliminary data.</text>
</comment>
<evidence type="ECO:0000313" key="2">
    <source>
        <dbReference type="EMBL" id="KAG7376695.1"/>
    </source>
</evidence>
<reference evidence="2" key="1">
    <citation type="submission" date="2021-02" db="EMBL/GenBank/DDBJ databases">
        <authorList>
            <person name="Palmer J.M."/>
        </authorList>
    </citation>
    <scope>NUCLEOTIDE SEQUENCE</scope>
    <source>
        <strain evidence="2">SCRP734</strain>
    </source>
</reference>
<proteinExistence type="predicted"/>
<name>A0A8T1V6R1_9STRA</name>
<sequence length="136" mass="15400">MVQKEVQQRLNVVQREQALASVDASEQETPLQIDPDETRKIIDHSILSAVDVICKTITDEVRKMAPIAEQQKAQQSPVNDDTDTNVDDVTTYDEYQLERRMQEAWRRTYLDESSCVSHGAASSTDQDQCSQTLLVS</sequence>